<evidence type="ECO:0000256" key="1">
    <source>
        <dbReference type="SAM" id="MobiDB-lite"/>
    </source>
</evidence>
<keyword evidence="3" id="KW-1185">Reference proteome</keyword>
<accession>A0ABD0YGD0</accession>
<dbReference type="InterPro" id="IPR010736">
    <property type="entry name" value="SHIPPO-rpt"/>
</dbReference>
<reference evidence="2 3" key="1">
    <citation type="submission" date="2024-07" db="EMBL/GenBank/DDBJ databases">
        <title>Chromosome-level genome assembly of the water stick insect Ranatra chinensis (Heteroptera: Nepidae).</title>
        <authorList>
            <person name="Liu X."/>
        </authorList>
    </citation>
    <scope>NUCLEOTIDE SEQUENCE [LARGE SCALE GENOMIC DNA]</scope>
    <source>
        <strain evidence="2">Cailab_2021Rc</strain>
        <tissue evidence="2">Muscle</tissue>
    </source>
</reference>
<gene>
    <name evidence="2" type="ORF">AAG570_013117</name>
</gene>
<dbReference type="AlphaFoldDB" id="A0ABD0YGD0"/>
<name>A0ABD0YGD0_9HEMI</name>
<dbReference type="EMBL" id="JBFDAA010000008">
    <property type="protein sequence ID" value="KAL1130179.1"/>
    <property type="molecule type" value="Genomic_DNA"/>
</dbReference>
<organism evidence="2 3">
    <name type="scientific">Ranatra chinensis</name>
    <dbReference type="NCBI Taxonomy" id="642074"/>
    <lineage>
        <taxon>Eukaryota</taxon>
        <taxon>Metazoa</taxon>
        <taxon>Ecdysozoa</taxon>
        <taxon>Arthropoda</taxon>
        <taxon>Hexapoda</taxon>
        <taxon>Insecta</taxon>
        <taxon>Pterygota</taxon>
        <taxon>Neoptera</taxon>
        <taxon>Paraneoptera</taxon>
        <taxon>Hemiptera</taxon>
        <taxon>Heteroptera</taxon>
        <taxon>Panheteroptera</taxon>
        <taxon>Nepomorpha</taxon>
        <taxon>Nepidae</taxon>
        <taxon>Ranatrinae</taxon>
        <taxon>Ranatra</taxon>
    </lineage>
</organism>
<feature type="compositionally biased region" description="Polar residues" evidence="1">
    <location>
        <begin position="45"/>
        <end position="56"/>
    </location>
</feature>
<proteinExistence type="predicted"/>
<feature type="region of interest" description="Disordered" evidence="1">
    <location>
        <begin position="45"/>
        <end position="67"/>
    </location>
</feature>
<evidence type="ECO:0008006" key="4">
    <source>
        <dbReference type="Google" id="ProtNLM"/>
    </source>
</evidence>
<protein>
    <recommendedName>
        <fullName evidence="4">Outer dense fiber protein 3</fullName>
    </recommendedName>
</protein>
<dbReference type="Proteomes" id="UP001558652">
    <property type="component" value="Unassembled WGS sequence"/>
</dbReference>
<comment type="caution">
    <text evidence="2">The sequence shown here is derived from an EMBL/GenBank/DDBJ whole genome shotgun (WGS) entry which is preliminary data.</text>
</comment>
<feature type="region of interest" description="Disordered" evidence="1">
    <location>
        <begin position="285"/>
        <end position="318"/>
    </location>
</feature>
<evidence type="ECO:0000313" key="3">
    <source>
        <dbReference type="Proteomes" id="UP001558652"/>
    </source>
</evidence>
<dbReference type="Pfam" id="PF07004">
    <property type="entry name" value="SHIPPO-rpt"/>
    <property type="match status" value="1"/>
</dbReference>
<evidence type="ECO:0000313" key="2">
    <source>
        <dbReference type="EMBL" id="KAL1130179.1"/>
    </source>
</evidence>
<sequence>MYQSIVVPVSLNPVARIDHTIKHKCSLNLSQYTYSSVNIGVHQQTASKGKSVNEMPTASPDYRGDAPRARISKPSVLTCPLWPGPRHSIQNKRNVVRCWLSRSHNWEERFWGLVFHPFGPSTGPRKQSTTHGRMSTDVTLPIVSVQFDQGIPSGAPKDGPGMYNISEVTRFGRISKPGVKFGTHDHLKFSPSDNPASNHYSIDDSCLRKNIAYSMGRRVNIQTGSLSPPPNLYALKSSDPAPGVTKFAPDVGRQKKAECNGNPGPNHYAVPSVEKYKRGSPKYTIGLKPESKVSETPSPNHYFPNHEKTQASVSLNGRPKGESVVCFTAADIKTENQSWTGR</sequence>